<reference evidence="1 2" key="1">
    <citation type="journal article" date="2016" name="Nat. Commun.">
        <title>Local admixture of amplified and diversified secreted pathogenesis determinants shapes mosaic Toxoplasma gondii genomes.</title>
        <authorList>
            <person name="Lorenzi H."/>
            <person name="Khan A."/>
            <person name="Behnke M.S."/>
            <person name="Namasivayam S."/>
            <person name="Swapna L.S."/>
            <person name="Hadjithomas M."/>
            <person name="Karamycheva S."/>
            <person name="Pinney D."/>
            <person name="Brunk B.P."/>
            <person name="Ajioka J.W."/>
            <person name="Ajzenberg D."/>
            <person name="Boothroyd J.C."/>
            <person name="Boyle J.P."/>
            <person name="Darde M.L."/>
            <person name="Diaz-Miranda M.A."/>
            <person name="Dubey J.P."/>
            <person name="Fritz H.M."/>
            <person name="Gennari S.M."/>
            <person name="Gregory B.D."/>
            <person name="Kim K."/>
            <person name="Saeij J.P."/>
            <person name="Su C."/>
            <person name="White M.W."/>
            <person name="Zhu X.Q."/>
            <person name="Howe D.K."/>
            <person name="Rosenthal B.M."/>
            <person name="Grigg M.E."/>
            <person name="Parkinson J."/>
            <person name="Liu L."/>
            <person name="Kissinger J.C."/>
            <person name="Roos D.S."/>
            <person name="Sibley L.D."/>
        </authorList>
    </citation>
    <scope>NUCLEOTIDE SEQUENCE [LARGE SCALE GENOMIC DNA]</scope>
    <source>
        <strain evidence="1 2">ARI</strain>
    </source>
</reference>
<gene>
    <name evidence="1" type="ORF">TGARI_364760</name>
</gene>
<dbReference type="AlphaFoldDB" id="A0A139XI56"/>
<feature type="non-terminal residue" evidence="1">
    <location>
        <position position="1"/>
    </location>
</feature>
<protein>
    <submittedName>
        <fullName evidence="1">Uncharacterized protein</fullName>
    </submittedName>
</protein>
<dbReference type="EMBL" id="AGQS02006140">
    <property type="protein sequence ID" value="KYF38450.1"/>
    <property type="molecule type" value="Genomic_DNA"/>
</dbReference>
<evidence type="ECO:0000313" key="2">
    <source>
        <dbReference type="Proteomes" id="UP000074247"/>
    </source>
</evidence>
<accession>A0A139XI56</accession>
<evidence type="ECO:0000313" key="1">
    <source>
        <dbReference type="EMBL" id="KYF38450.1"/>
    </source>
</evidence>
<proteinExistence type="predicted"/>
<organism evidence="1 2">
    <name type="scientific">Toxoplasma gondii ARI</name>
    <dbReference type="NCBI Taxonomy" id="1074872"/>
    <lineage>
        <taxon>Eukaryota</taxon>
        <taxon>Sar</taxon>
        <taxon>Alveolata</taxon>
        <taxon>Apicomplexa</taxon>
        <taxon>Conoidasida</taxon>
        <taxon>Coccidia</taxon>
        <taxon>Eucoccidiorida</taxon>
        <taxon>Eimeriorina</taxon>
        <taxon>Sarcocystidae</taxon>
        <taxon>Toxoplasma</taxon>
    </lineage>
</organism>
<dbReference type="VEuPathDB" id="ToxoDB:TGARI_364760"/>
<comment type="caution">
    <text evidence="1">The sequence shown here is derived from an EMBL/GenBank/DDBJ whole genome shotgun (WGS) entry which is preliminary data.</text>
</comment>
<sequence length="24" mass="2986">GEYEDKQSPYLAYQHKKMKERLLM</sequence>
<dbReference type="Proteomes" id="UP000074247">
    <property type="component" value="Unassembled WGS sequence"/>
</dbReference>
<name>A0A139XI56_TOXGO</name>